<dbReference type="InterPro" id="IPR008258">
    <property type="entry name" value="Transglycosylase_SLT_dom_1"/>
</dbReference>
<dbReference type="InterPro" id="IPR023346">
    <property type="entry name" value="Lysozyme-like_dom_sf"/>
</dbReference>
<evidence type="ECO:0000259" key="3">
    <source>
        <dbReference type="Pfam" id="PF01464"/>
    </source>
</evidence>
<accession>A0A7W8E959</accession>
<organism evidence="4 5">
    <name type="scientific">Granulicella mallensis</name>
    <dbReference type="NCBI Taxonomy" id="940614"/>
    <lineage>
        <taxon>Bacteria</taxon>
        <taxon>Pseudomonadati</taxon>
        <taxon>Acidobacteriota</taxon>
        <taxon>Terriglobia</taxon>
        <taxon>Terriglobales</taxon>
        <taxon>Acidobacteriaceae</taxon>
        <taxon>Granulicella</taxon>
    </lineage>
</organism>
<comment type="similarity">
    <text evidence="1">Belongs to the transglycosylase Slt family.</text>
</comment>
<dbReference type="Pfam" id="PF01464">
    <property type="entry name" value="SLT"/>
    <property type="match status" value="1"/>
</dbReference>
<sequence length="236" mass="25412">MFSRFPSRHCIALASLVAMACPAAHAFEHITLRNGFSVDCVRHEAVGDRTRLYTGDTNYQELASAEIASIETLPDPPKPPPPAPAPAAHADLTATPTLAQLREMLAHAGAEHDIDVDLLASVIKTESNFQVNAVSRAGARGLMQLMPSTAHDLGVQDVTRADQNIAGGTAYLDSLLKLYKDNLALALAAYNAGPAAVAKYHGVPPYRETRAYVSRVIREFNRRKTAQLTTTNVASR</sequence>
<evidence type="ECO:0000256" key="1">
    <source>
        <dbReference type="ARBA" id="ARBA00007734"/>
    </source>
</evidence>
<gene>
    <name evidence="4" type="ORF">HDF15_000340</name>
</gene>
<dbReference type="Gene3D" id="1.10.530.10">
    <property type="match status" value="1"/>
</dbReference>
<dbReference type="SUPFAM" id="SSF53955">
    <property type="entry name" value="Lysozyme-like"/>
    <property type="match status" value="1"/>
</dbReference>
<keyword evidence="2" id="KW-0732">Signal</keyword>
<dbReference type="PANTHER" id="PTHR37423:SF2">
    <property type="entry name" value="MEMBRANE-BOUND LYTIC MUREIN TRANSGLYCOSYLASE C"/>
    <property type="match status" value="1"/>
</dbReference>
<dbReference type="EMBL" id="JACHIO010000001">
    <property type="protein sequence ID" value="MBB5062015.1"/>
    <property type="molecule type" value="Genomic_DNA"/>
</dbReference>
<feature type="chain" id="PRO_5031495790" evidence="2">
    <location>
        <begin position="27"/>
        <end position="236"/>
    </location>
</feature>
<dbReference type="CDD" id="cd00254">
    <property type="entry name" value="LT-like"/>
    <property type="match status" value="1"/>
</dbReference>
<dbReference type="AlphaFoldDB" id="A0A7W8E959"/>
<protein>
    <submittedName>
        <fullName evidence="4">Soluble lytic murein transglycosylase-like protein</fullName>
    </submittedName>
</protein>
<feature type="domain" description="Transglycosylase SLT" evidence="3">
    <location>
        <begin position="107"/>
        <end position="202"/>
    </location>
</feature>
<dbReference type="Proteomes" id="UP000584867">
    <property type="component" value="Unassembled WGS sequence"/>
</dbReference>
<dbReference type="PROSITE" id="PS51257">
    <property type="entry name" value="PROKAR_LIPOPROTEIN"/>
    <property type="match status" value="1"/>
</dbReference>
<evidence type="ECO:0000313" key="5">
    <source>
        <dbReference type="Proteomes" id="UP000584867"/>
    </source>
</evidence>
<dbReference type="RefSeq" id="WP_311733012.1">
    <property type="nucleotide sequence ID" value="NZ_JACHIO010000001.1"/>
</dbReference>
<proteinExistence type="inferred from homology"/>
<name>A0A7W8E959_9BACT</name>
<dbReference type="PANTHER" id="PTHR37423">
    <property type="entry name" value="SOLUBLE LYTIC MUREIN TRANSGLYCOSYLASE-RELATED"/>
    <property type="match status" value="1"/>
</dbReference>
<evidence type="ECO:0000313" key="4">
    <source>
        <dbReference type="EMBL" id="MBB5062015.1"/>
    </source>
</evidence>
<feature type="signal peptide" evidence="2">
    <location>
        <begin position="1"/>
        <end position="26"/>
    </location>
</feature>
<evidence type="ECO:0000256" key="2">
    <source>
        <dbReference type="SAM" id="SignalP"/>
    </source>
</evidence>
<comment type="caution">
    <text evidence="4">The sequence shown here is derived from an EMBL/GenBank/DDBJ whole genome shotgun (WGS) entry which is preliminary data.</text>
</comment>
<reference evidence="4 5" key="1">
    <citation type="submission" date="2020-08" db="EMBL/GenBank/DDBJ databases">
        <title>Genomic Encyclopedia of Type Strains, Phase IV (KMG-V): Genome sequencing to study the core and pangenomes of soil and plant-associated prokaryotes.</title>
        <authorList>
            <person name="Whitman W."/>
        </authorList>
    </citation>
    <scope>NUCLEOTIDE SEQUENCE [LARGE SCALE GENOMIC DNA]</scope>
    <source>
        <strain evidence="4 5">X5P3</strain>
    </source>
</reference>